<sequence>MSVLNLLNRPMSQEEKVKILQDMDTEQPSSPQSNMDIGLQDGTEIAKAARKSPNDVPEELDLPKDQLWKSILITDTGYIGWVEPLVSILEGDVLHAFPE</sequence>
<keyword evidence="2" id="KW-1185">Reference proteome</keyword>
<accession>A0ABR3R7X4</accession>
<gene>
    <name evidence="1" type="ORF">SLS59_005863</name>
</gene>
<name>A0ABR3R7X4_9PLEO</name>
<evidence type="ECO:0000313" key="1">
    <source>
        <dbReference type="EMBL" id="KAL1600239.1"/>
    </source>
</evidence>
<dbReference type="Proteomes" id="UP001521222">
    <property type="component" value="Unassembled WGS sequence"/>
</dbReference>
<protein>
    <submittedName>
        <fullName evidence="1">Uncharacterized protein</fullName>
    </submittedName>
</protein>
<organism evidence="1 2">
    <name type="scientific">Nothophoma quercina</name>
    <dbReference type="NCBI Taxonomy" id="749835"/>
    <lineage>
        <taxon>Eukaryota</taxon>
        <taxon>Fungi</taxon>
        <taxon>Dikarya</taxon>
        <taxon>Ascomycota</taxon>
        <taxon>Pezizomycotina</taxon>
        <taxon>Dothideomycetes</taxon>
        <taxon>Pleosporomycetidae</taxon>
        <taxon>Pleosporales</taxon>
        <taxon>Pleosporineae</taxon>
        <taxon>Didymellaceae</taxon>
        <taxon>Nothophoma</taxon>
    </lineage>
</organism>
<dbReference type="EMBL" id="JAKIXB020000018">
    <property type="protein sequence ID" value="KAL1600239.1"/>
    <property type="molecule type" value="Genomic_DNA"/>
</dbReference>
<evidence type="ECO:0000313" key="2">
    <source>
        <dbReference type="Proteomes" id="UP001521222"/>
    </source>
</evidence>
<reference evidence="1 2" key="1">
    <citation type="submission" date="2024-02" db="EMBL/GenBank/DDBJ databases">
        <title>De novo assembly and annotation of 12 fungi associated with fruit tree decline syndrome in Ontario, Canada.</title>
        <authorList>
            <person name="Sulman M."/>
            <person name="Ellouze W."/>
            <person name="Ilyukhin E."/>
        </authorList>
    </citation>
    <scope>NUCLEOTIDE SEQUENCE [LARGE SCALE GENOMIC DNA]</scope>
    <source>
        <strain evidence="1 2">M97-236</strain>
    </source>
</reference>
<comment type="caution">
    <text evidence="1">The sequence shown here is derived from an EMBL/GenBank/DDBJ whole genome shotgun (WGS) entry which is preliminary data.</text>
</comment>
<proteinExistence type="predicted"/>